<keyword evidence="5 9" id="KW-0227">DNA damage</keyword>
<dbReference type="InterPro" id="IPR003395">
    <property type="entry name" value="RecF/RecN/SMC_N"/>
</dbReference>
<organism evidence="12 13">
    <name type="scientific">Geochorda subterranea</name>
    <dbReference type="NCBI Taxonomy" id="3109564"/>
    <lineage>
        <taxon>Bacteria</taxon>
        <taxon>Bacillati</taxon>
        <taxon>Bacillota</taxon>
        <taxon>Limnochordia</taxon>
        <taxon>Limnochordales</taxon>
        <taxon>Geochordaceae</taxon>
        <taxon>Geochorda</taxon>
    </lineage>
</organism>
<dbReference type="Pfam" id="PF02463">
    <property type="entry name" value="SMC_N"/>
    <property type="match status" value="1"/>
</dbReference>
<feature type="coiled-coil region" evidence="10">
    <location>
        <begin position="341"/>
        <end position="375"/>
    </location>
</feature>
<evidence type="ECO:0000256" key="4">
    <source>
        <dbReference type="ARBA" id="ARBA00022741"/>
    </source>
</evidence>
<dbReference type="InterPro" id="IPR027417">
    <property type="entry name" value="P-loop_NTPase"/>
</dbReference>
<evidence type="ECO:0000259" key="11">
    <source>
        <dbReference type="Pfam" id="PF02463"/>
    </source>
</evidence>
<evidence type="ECO:0000256" key="5">
    <source>
        <dbReference type="ARBA" id="ARBA00022763"/>
    </source>
</evidence>
<evidence type="ECO:0000256" key="3">
    <source>
        <dbReference type="ARBA" id="ARBA00021315"/>
    </source>
</evidence>
<dbReference type="NCBIfam" id="TIGR00634">
    <property type="entry name" value="recN"/>
    <property type="match status" value="1"/>
</dbReference>
<reference evidence="13" key="1">
    <citation type="submission" date="2023-12" db="EMBL/GenBank/DDBJ databases">
        <title>Novel isolates from deep terrestrial aquifers shed light on the physiology and ecology of the class Limnochordia.</title>
        <authorList>
            <person name="Karnachuk O.V."/>
            <person name="Lukina A.P."/>
            <person name="Avakyan M.R."/>
            <person name="Kadnikov V."/>
            <person name="Begmatov S."/>
            <person name="Beletsky A.V."/>
            <person name="Mardanov A.V."/>
            <person name="Ravin N.V."/>
        </authorList>
    </citation>
    <scope>NUCLEOTIDE SEQUENCE [LARGE SCALE GENOMIC DNA]</scope>
    <source>
        <strain evidence="13">LN</strain>
    </source>
</reference>
<evidence type="ECO:0000256" key="7">
    <source>
        <dbReference type="ARBA" id="ARBA00023204"/>
    </source>
</evidence>
<comment type="similarity">
    <text evidence="2 9">Belongs to the RecN family.</text>
</comment>
<protein>
    <recommendedName>
        <fullName evidence="3 9">DNA repair protein RecN</fullName>
    </recommendedName>
    <alternativeName>
        <fullName evidence="8 9">Recombination protein N</fullName>
    </alternativeName>
</protein>
<dbReference type="SUPFAM" id="SSF52540">
    <property type="entry name" value="P-loop containing nucleoside triphosphate hydrolases"/>
    <property type="match status" value="1"/>
</dbReference>
<dbReference type="PANTHER" id="PTHR11059:SF0">
    <property type="entry name" value="DNA REPAIR PROTEIN RECN"/>
    <property type="match status" value="1"/>
</dbReference>
<keyword evidence="7 9" id="KW-0234">DNA repair</keyword>
<dbReference type="Gene3D" id="3.40.50.300">
    <property type="entry name" value="P-loop containing nucleotide triphosphate hydrolases"/>
    <property type="match status" value="2"/>
</dbReference>
<accession>A0ABZ1BLP4</accession>
<evidence type="ECO:0000256" key="9">
    <source>
        <dbReference type="PIRNR" id="PIRNR003128"/>
    </source>
</evidence>
<keyword evidence="4" id="KW-0547">Nucleotide-binding</keyword>
<evidence type="ECO:0000313" key="12">
    <source>
        <dbReference type="EMBL" id="WRP13448.1"/>
    </source>
</evidence>
<dbReference type="PIRSF" id="PIRSF003128">
    <property type="entry name" value="RecN"/>
    <property type="match status" value="1"/>
</dbReference>
<dbReference type="InterPro" id="IPR004604">
    <property type="entry name" value="DNA_recomb/repair_RecN"/>
</dbReference>
<proteinExistence type="inferred from homology"/>
<evidence type="ECO:0000313" key="13">
    <source>
        <dbReference type="Proteomes" id="UP001333102"/>
    </source>
</evidence>
<evidence type="ECO:0000256" key="1">
    <source>
        <dbReference type="ARBA" id="ARBA00003618"/>
    </source>
</evidence>
<feature type="domain" description="RecF/RecN/SMC N-terminal" evidence="11">
    <location>
        <begin position="2"/>
        <end position="515"/>
    </location>
</feature>
<name>A0ABZ1BLP4_9FIRM</name>
<keyword evidence="10" id="KW-0175">Coiled coil</keyword>
<dbReference type="RefSeq" id="WP_324667693.1">
    <property type="nucleotide sequence ID" value="NZ_CP141614.1"/>
</dbReference>
<dbReference type="CDD" id="cd03241">
    <property type="entry name" value="ABC_RecN"/>
    <property type="match status" value="2"/>
</dbReference>
<comment type="function">
    <text evidence="1 9">May be involved in recombinational repair of damaged DNA.</text>
</comment>
<evidence type="ECO:0000256" key="10">
    <source>
        <dbReference type="SAM" id="Coils"/>
    </source>
</evidence>
<evidence type="ECO:0000256" key="8">
    <source>
        <dbReference type="ARBA" id="ARBA00033408"/>
    </source>
</evidence>
<keyword evidence="6" id="KW-0067">ATP-binding</keyword>
<keyword evidence="13" id="KW-1185">Reference proteome</keyword>
<dbReference type="PANTHER" id="PTHR11059">
    <property type="entry name" value="DNA REPAIR PROTEIN RECN"/>
    <property type="match status" value="1"/>
</dbReference>
<sequence>MLRELFVDNFALVERARVPFGPGFNVLTGETGAGKSLVLDALGAAVGHRVSPEMVRRGASTARVEAAFEIDDGSALGRRLDSLGFPPEDGLLVLAREIVAGGRGRSRINGRLVSTAELAQVGSLLVDIHTQHESQRLMQPAVQLELLDAFAGEAASALAREVGDAWQAMDRLAAELQALRTGERQRLQELDLLRFQVEEIQAARLQPGEEPAWMEEHARLTHAARLQELLGLALDLLGGSGTEQTSALSTLAAAGRALDEAASLAPALGSLAQELAAQIDALSELGRAVRRYLEQCEPDPERLAEVEARLALLERLKRKYGPTVEAVMAYGEEARARLESLQGASDRLAVVEQELAQARARYDEAARQLGALRREAAQRLAGAIEAELRQLAMPRASFSVAVEPQPPDPSGTERVIFQFSANPGEPPRPLARIASGGELSRTMLACRTVLAEADPVPVLVFDEPDAGLGGRAAQAVAERLARIARQRQVLVVTHLPQVASMADHHLAVRKHEDERTTRIEIEALGHDQRVAELARMLGGTDITETARRHASELLRMAGEAKRAS</sequence>
<evidence type="ECO:0000256" key="2">
    <source>
        <dbReference type="ARBA" id="ARBA00009441"/>
    </source>
</evidence>
<evidence type="ECO:0000256" key="6">
    <source>
        <dbReference type="ARBA" id="ARBA00022840"/>
    </source>
</evidence>
<gene>
    <name evidence="12" type="primary">recN</name>
    <name evidence="12" type="ORF">VLY81_08280</name>
</gene>
<dbReference type="EMBL" id="CP141614">
    <property type="protein sequence ID" value="WRP13448.1"/>
    <property type="molecule type" value="Genomic_DNA"/>
</dbReference>
<dbReference type="Proteomes" id="UP001333102">
    <property type="component" value="Chromosome"/>
</dbReference>